<dbReference type="InterPro" id="IPR028366">
    <property type="entry name" value="PhoU"/>
</dbReference>
<evidence type="ECO:0000256" key="1">
    <source>
        <dbReference type="ARBA" id="ARBA00004496"/>
    </source>
</evidence>
<dbReference type="GO" id="GO:0006817">
    <property type="term" value="P:phosphate ion transport"/>
    <property type="evidence" value="ECO:0007669"/>
    <property type="project" value="UniProtKB-KW"/>
</dbReference>
<comment type="similarity">
    <text evidence="2 8">Belongs to the PhoU family.</text>
</comment>
<proteinExistence type="inferred from homology"/>
<evidence type="ECO:0000256" key="7">
    <source>
        <dbReference type="ARBA" id="ARBA00056181"/>
    </source>
</evidence>
<dbReference type="Gene3D" id="1.20.58.220">
    <property type="entry name" value="Phosphate transport system protein phou homolog 2, domain 2"/>
    <property type="match status" value="2"/>
</dbReference>
<dbReference type="Pfam" id="PF01895">
    <property type="entry name" value="PhoU"/>
    <property type="match status" value="2"/>
</dbReference>
<evidence type="ECO:0000256" key="6">
    <source>
        <dbReference type="ARBA" id="ARBA00022592"/>
    </source>
</evidence>
<feature type="domain" description="PhoU" evidence="9">
    <location>
        <begin position="21"/>
        <end position="107"/>
    </location>
</feature>
<dbReference type="GO" id="GO:0005737">
    <property type="term" value="C:cytoplasm"/>
    <property type="evidence" value="ECO:0007669"/>
    <property type="project" value="UniProtKB-SubCell"/>
</dbReference>
<dbReference type="InterPro" id="IPR038078">
    <property type="entry name" value="PhoU-like_sf"/>
</dbReference>
<feature type="domain" description="PhoU" evidence="9">
    <location>
        <begin position="123"/>
        <end position="208"/>
    </location>
</feature>
<dbReference type="PANTHER" id="PTHR42930:SF3">
    <property type="entry name" value="PHOSPHATE-SPECIFIC TRANSPORT SYSTEM ACCESSORY PROTEIN PHOU"/>
    <property type="match status" value="1"/>
</dbReference>
<dbReference type="PIRSF" id="PIRSF003107">
    <property type="entry name" value="PhoU"/>
    <property type="match status" value="1"/>
</dbReference>
<dbReference type="AlphaFoldDB" id="A0A8J2BLC3"/>
<evidence type="ECO:0000256" key="5">
    <source>
        <dbReference type="ARBA" id="ARBA00022490"/>
    </source>
</evidence>
<evidence type="ECO:0000313" key="10">
    <source>
        <dbReference type="EMBL" id="CAF0696026.1"/>
    </source>
</evidence>
<dbReference type="RefSeq" id="WP_174581931.1">
    <property type="nucleotide sequence ID" value="NZ_CAJNOB010000012.1"/>
</dbReference>
<comment type="function">
    <text evidence="7 8">Plays a role in the regulation of phosphate uptake.</text>
</comment>
<dbReference type="GO" id="GO:0030643">
    <property type="term" value="P:intracellular phosphate ion homeostasis"/>
    <property type="evidence" value="ECO:0007669"/>
    <property type="project" value="InterPro"/>
</dbReference>
<dbReference type="PANTHER" id="PTHR42930">
    <property type="entry name" value="PHOSPHATE-SPECIFIC TRANSPORT SYSTEM ACCESSORY PROTEIN PHOU"/>
    <property type="match status" value="1"/>
</dbReference>
<name>A0A8J2BLC3_9BACT</name>
<evidence type="ECO:0000256" key="3">
    <source>
        <dbReference type="ARBA" id="ARBA00011738"/>
    </source>
</evidence>
<organism evidence="10 11">
    <name type="scientific">Candidatus Methylacidithermus pantelleriae</name>
    <dbReference type="NCBI Taxonomy" id="2744239"/>
    <lineage>
        <taxon>Bacteria</taxon>
        <taxon>Pseudomonadati</taxon>
        <taxon>Verrucomicrobiota</taxon>
        <taxon>Methylacidiphilae</taxon>
        <taxon>Methylacidiphilales</taxon>
        <taxon>Methylacidiphilaceae</taxon>
        <taxon>Candidatus Methylacidithermus</taxon>
    </lineage>
</organism>
<comment type="subcellular location">
    <subcellularLocation>
        <location evidence="1 8">Cytoplasm</location>
    </subcellularLocation>
</comment>
<evidence type="ECO:0000259" key="9">
    <source>
        <dbReference type="Pfam" id="PF01895"/>
    </source>
</evidence>
<dbReference type="FunFam" id="1.20.58.220:FF:000004">
    <property type="entry name" value="Phosphate-specific transport system accessory protein PhoU"/>
    <property type="match status" value="1"/>
</dbReference>
<gene>
    <name evidence="10" type="ORF">MPNT_20091</name>
</gene>
<sequence>MPEKDPLSFEQLLNQIRSDLLLMAGLVDRSVSLALRSLFERDDRLAETVEREDVPIDELEVKLDEAIVTYIATHQPVATDCRFMIVTTQISSNLERIADLAVGIARRAKALNREPQLKPYIDLPRMGNIVLDMIRGAIQCFIQKAPEEALQIIRKDKEVDGIRNQLSRELVSFMIEDPATITRALHLLFIAHSLERMADHGKNIAEEVYYLYRAEDIRHRKELVEALAEGTVSPDKNVSI</sequence>
<dbReference type="EMBL" id="CAJNOB010000012">
    <property type="protein sequence ID" value="CAF0696026.1"/>
    <property type="molecule type" value="Genomic_DNA"/>
</dbReference>
<comment type="caution">
    <text evidence="10">The sequence shown here is derived from an EMBL/GenBank/DDBJ whole genome shotgun (WGS) entry which is preliminary data.</text>
</comment>
<evidence type="ECO:0000256" key="4">
    <source>
        <dbReference type="ARBA" id="ARBA00022448"/>
    </source>
</evidence>
<dbReference type="Proteomes" id="UP000663859">
    <property type="component" value="Unassembled WGS sequence"/>
</dbReference>
<accession>A0A8J2BLC3</accession>
<evidence type="ECO:0000313" key="11">
    <source>
        <dbReference type="Proteomes" id="UP000663859"/>
    </source>
</evidence>
<protein>
    <recommendedName>
        <fullName evidence="8">Phosphate-specific transport system accessory protein PhoU</fullName>
    </recommendedName>
</protein>
<dbReference type="NCBIfam" id="TIGR02135">
    <property type="entry name" value="phoU_full"/>
    <property type="match status" value="1"/>
</dbReference>
<comment type="subunit">
    <text evidence="3 8">Homodimer.</text>
</comment>
<reference evidence="10" key="1">
    <citation type="submission" date="2021-02" db="EMBL/GenBank/DDBJ databases">
        <authorList>
            <person name="Cremers G."/>
            <person name="Picone N."/>
        </authorList>
    </citation>
    <scope>NUCLEOTIDE SEQUENCE</scope>
    <source>
        <strain evidence="10">PQ17</strain>
    </source>
</reference>
<keyword evidence="5 8" id="KW-0963">Cytoplasm</keyword>
<evidence type="ECO:0000256" key="2">
    <source>
        <dbReference type="ARBA" id="ARBA00008107"/>
    </source>
</evidence>
<keyword evidence="6 8" id="KW-0592">Phosphate transport</keyword>
<dbReference type="SUPFAM" id="SSF109755">
    <property type="entry name" value="PhoU-like"/>
    <property type="match status" value="1"/>
</dbReference>
<keyword evidence="4 8" id="KW-0813">Transport</keyword>
<dbReference type="InterPro" id="IPR026022">
    <property type="entry name" value="PhoU_dom"/>
</dbReference>
<evidence type="ECO:0000256" key="8">
    <source>
        <dbReference type="PIRNR" id="PIRNR003107"/>
    </source>
</evidence>
<keyword evidence="11" id="KW-1185">Reference proteome</keyword>
<dbReference type="GO" id="GO:0045936">
    <property type="term" value="P:negative regulation of phosphate metabolic process"/>
    <property type="evidence" value="ECO:0007669"/>
    <property type="project" value="InterPro"/>
</dbReference>